<protein>
    <submittedName>
        <fullName evidence="1">Uncharacterized protein</fullName>
    </submittedName>
</protein>
<dbReference type="Proteomes" id="UP001157117">
    <property type="component" value="Unassembled WGS sequence"/>
</dbReference>
<sequence>MVGQAIEDLRRRQAVTLQHQFHFVVHDNLVFVPLSRGPEPAVFRFGGPIGRATGAAYLIGKHCKVN</sequence>
<proteinExistence type="predicted"/>
<evidence type="ECO:0000313" key="2">
    <source>
        <dbReference type="Proteomes" id="UP001157117"/>
    </source>
</evidence>
<keyword evidence="2" id="KW-1185">Reference proteome</keyword>
<evidence type="ECO:0000313" key="1">
    <source>
        <dbReference type="EMBL" id="GLT03361.1"/>
    </source>
</evidence>
<comment type="caution">
    <text evidence="1">The sequence shown here is derived from an EMBL/GenBank/DDBJ whole genome shotgun (WGS) entry which is preliminary data.</text>
</comment>
<gene>
    <name evidence="1" type="ORF">GCM10007926_02890</name>
</gene>
<dbReference type="EMBL" id="BSPT01000001">
    <property type="protein sequence ID" value="GLT03361.1"/>
    <property type="molecule type" value="Genomic_DNA"/>
</dbReference>
<accession>A0ABQ6E6I6</accession>
<organism evidence="1 2">
    <name type="scientific">Sphingomonas psychrolutea</name>
    <dbReference type="NCBI Taxonomy" id="1259676"/>
    <lineage>
        <taxon>Bacteria</taxon>
        <taxon>Pseudomonadati</taxon>
        <taxon>Pseudomonadota</taxon>
        <taxon>Alphaproteobacteria</taxon>
        <taxon>Sphingomonadales</taxon>
        <taxon>Sphingomonadaceae</taxon>
        <taxon>Sphingomonas</taxon>
    </lineage>
</organism>
<name>A0ABQ6E6I6_9SPHN</name>
<reference evidence="2" key="1">
    <citation type="journal article" date="2019" name="Int. J. Syst. Evol. Microbiol.">
        <title>The Global Catalogue of Microorganisms (GCM) 10K type strain sequencing project: providing services to taxonomists for standard genome sequencing and annotation.</title>
        <authorList>
            <consortium name="The Broad Institute Genomics Platform"/>
            <consortium name="The Broad Institute Genome Sequencing Center for Infectious Disease"/>
            <person name="Wu L."/>
            <person name="Ma J."/>
        </authorList>
    </citation>
    <scope>NUCLEOTIDE SEQUENCE [LARGE SCALE GENOMIC DNA]</scope>
    <source>
        <strain evidence="2">NBRC 109639</strain>
    </source>
</reference>